<dbReference type="PROSITE" id="PS50835">
    <property type="entry name" value="IG_LIKE"/>
    <property type="match status" value="2"/>
</dbReference>
<keyword evidence="8" id="KW-1185">Reference proteome</keyword>
<evidence type="ECO:0000313" key="7">
    <source>
        <dbReference type="Ensembl" id="ENSFHEP00000018529.1"/>
    </source>
</evidence>
<dbReference type="SMART" id="SM00408">
    <property type="entry name" value="IGc2"/>
    <property type="match status" value="2"/>
</dbReference>
<dbReference type="InterPro" id="IPR013783">
    <property type="entry name" value="Ig-like_fold"/>
</dbReference>
<proteinExistence type="predicted"/>
<feature type="domain" description="Ig-like" evidence="6">
    <location>
        <begin position="15"/>
        <end position="102"/>
    </location>
</feature>
<evidence type="ECO:0000256" key="5">
    <source>
        <dbReference type="SAM" id="MobiDB-lite"/>
    </source>
</evidence>
<dbReference type="AlphaFoldDB" id="A0A3Q2PYS3"/>
<dbReference type="PANTHER" id="PTHR44337:SF20">
    <property type="entry name" value="CARCINOEMBRYONIC ANTIGEN-RELATED CELL ADHESION MOLECULE 5-RELATED"/>
    <property type="match status" value="1"/>
</dbReference>
<evidence type="ECO:0000259" key="6">
    <source>
        <dbReference type="PROSITE" id="PS50835"/>
    </source>
</evidence>
<dbReference type="CDD" id="cd00096">
    <property type="entry name" value="Ig"/>
    <property type="match status" value="1"/>
</dbReference>
<dbReference type="Gene3D" id="2.60.40.10">
    <property type="entry name" value="Immunoglobulins"/>
    <property type="match status" value="2"/>
</dbReference>
<evidence type="ECO:0000256" key="3">
    <source>
        <dbReference type="ARBA" id="ARBA00023180"/>
    </source>
</evidence>
<keyword evidence="3" id="KW-0325">Glycoprotein</keyword>
<dbReference type="Pfam" id="PF13927">
    <property type="entry name" value="Ig_3"/>
    <property type="match status" value="1"/>
</dbReference>
<dbReference type="InterPro" id="IPR052598">
    <property type="entry name" value="IgSF_CEA-related"/>
</dbReference>
<reference evidence="7" key="1">
    <citation type="submission" date="2025-08" db="UniProtKB">
        <authorList>
            <consortium name="Ensembl"/>
        </authorList>
    </citation>
    <scope>IDENTIFICATION</scope>
</reference>
<dbReference type="PANTHER" id="PTHR44337">
    <property type="entry name" value="CARCINOEMBRYONIC ANTIGEN-RELATED CELL ADHESION MOLECULE 8"/>
    <property type="match status" value="1"/>
</dbReference>
<dbReference type="Proteomes" id="UP000265000">
    <property type="component" value="Unplaced"/>
</dbReference>
<dbReference type="SUPFAM" id="SSF48726">
    <property type="entry name" value="Immunoglobulin"/>
    <property type="match status" value="2"/>
</dbReference>
<dbReference type="Pfam" id="PF07679">
    <property type="entry name" value="I-set"/>
    <property type="match status" value="1"/>
</dbReference>
<evidence type="ECO:0000313" key="8">
    <source>
        <dbReference type="Proteomes" id="UP000265000"/>
    </source>
</evidence>
<evidence type="ECO:0000256" key="4">
    <source>
        <dbReference type="ARBA" id="ARBA00023319"/>
    </source>
</evidence>
<sequence>MSLTTQSFCLSPPEPVVNVIVTPWTADVAEFSSVSAFCSFSGSSLSFLWMKGSSEITTNDRIQLNRTDGGSYLTILSVTQYDQGTYTCQVSNPVSSKKDSMTLLVNYGPENTQLSVSPSKEHHEKGSDITLSCSSESRPPAEFTWFLNGDKMPHSDPELKLMKVQTNQSGNYTCRAFNHITKRDQKSQTRSPVHDVAAVYFFSLVT</sequence>
<keyword evidence="2" id="KW-1015">Disulfide bond</keyword>
<dbReference type="InterPro" id="IPR007110">
    <property type="entry name" value="Ig-like_dom"/>
</dbReference>
<feature type="domain" description="Ig-like" evidence="6">
    <location>
        <begin position="109"/>
        <end position="191"/>
    </location>
</feature>
<protein>
    <recommendedName>
        <fullName evidence="6">Ig-like domain-containing protein</fullName>
    </recommendedName>
</protein>
<evidence type="ECO:0000256" key="1">
    <source>
        <dbReference type="ARBA" id="ARBA00022729"/>
    </source>
</evidence>
<dbReference type="InterPro" id="IPR003598">
    <property type="entry name" value="Ig_sub2"/>
</dbReference>
<dbReference type="SMART" id="SM00409">
    <property type="entry name" value="IG"/>
    <property type="match status" value="2"/>
</dbReference>
<dbReference type="InterPro" id="IPR013098">
    <property type="entry name" value="Ig_I-set"/>
</dbReference>
<accession>A0A3Q2PYS3</accession>
<dbReference type="InterPro" id="IPR036179">
    <property type="entry name" value="Ig-like_dom_sf"/>
</dbReference>
<evidence type="ECO:0000256" key="2">
    <source>
        <dbReference type="ARBA" id="ARBA00023157"/>
    </source>
</evidence>
<keyword evidence="1" id="KW-0732">Signal</keyword>
<dbReference type="InterPro" id="IPR003599">
    <property type="entry name" value="Ig_sub"/>
</dbReference>
<reference evidence="7" key="2">
    <citation type="submission" date="2025-09" db="UniProtKB">
        <authorList>
            <consortium name="Ensembl"/>
        </authorList>
    </citation>
    <scope>IDENTIFICATION</scope>
</reference>
<name>A0A3Q2PYS3_FUNHE</name>
<dbReference type="GeneTree" id="ENSGT01100000263479"/>
<organism evidence="7 8">
    <name type="scientific">Fundulus heteroclitus</name>
    <name type="common">Killifish</name>
    <name type="synonym">Mummichog</name>
    <dbReference type="NCBI Taxonomy" id="8078"/>
    <lineage>
        <taxon>Eukaryota</taxon>
        <taxon>Metazoa</taxon>
        <taxon>Chordata</taxon>
        <taxon>Craniata</taxon>
        <taxon>Vertebrata</taxon>
        <taxon>Euteleostomi</taxon>
        <taxon>Actinopterygii</taxon>
        <taxon>Neopterygii</taxon>
        <taxon>Teleostei</taxon>
        <taxon>Neoteleostei</taxon>
        <taxon>Acanthomorphata</taxon>
        <taxon>Ovalentaria</taxon>
        <taxon>Atherinomorphae</taxon>
        <taxon>Cyprinodontiformes</taxon>
        <taxon>Fundulidae</taxon>
        <taxon>Fundulus</taxon>
    </lineage>
</organism>
<dbReference type="Ensembl" id="ENSFHET00000027554.1">
    <property type="protein sequence ID" value="ENSFHEP00000018529.1"/>
    <property type="gene ID" value="ENSFHEG00000020399.1"/>
</dbReference>
<keyword evidence="4" id="KW-0393">Immunoglobulin domain</keyword>
<dbReference type="STRING" id="8078.ENSFHEP00000018529"/>
<feature type="region of interest" description="Disordered" evidence="5">
    <location>
        <begin position="114"/>
        <end position="135"/>
    </location>
</feature>